<feature type="transmembrane region" description="Helical" evidence="1">
    <location>
        <begin position="36"/>
        <end position="53"/>
    </location>
</feature>
<dbReference type="PROSITE" id="PS50113">
    <property type="entry name" value="PAC"/>
    <property type="match status" value="1"/>
</dbReference>
<dbReference type="InterPro" id="IPR001633">
    <property type="entry name" value="EAL_dom"/>
</dbReference>
<dbReference type="SUPFAM" id="SSF55785">
    <property type="entry name" value="PYP-like sensor domain (PAS domain)"/>
    <property type="match status" value="1"/>
</dbReference>
<dbReference type="InterPro" id="IPR000700">
    <property type="entry name" value="PAS-assoc_C"/>
</dbReference>
<evidence type="ECO:0000259" key="3">
    <source>
        <dbReference type="PROSITE" id="PS50113"/>
    </source>
</evidence>
<dbReference type="Pfam" id="PF00990">
    <property type="entry name" value="GGDEF"/>
    <property type="match status" value="1"/>
</dbReference>
<dbReference type="PROSITE" id="PS50112">
    <property type="entry name" value="PAS"/>
    <property type="match status" value="1"/>
</dbReference>
<evidence type="ECO:0000259" key="4">
    <source>
        <dbReference type="PROSITE" id="PS50883"/>
    </source>
</evidence>
<dbReference type="CDD" id="cd01949">
    <property type="entry name" value="GGDEF"/>
    <property type="match status" value="1"/>
</dbReference>
<dbReference type="InterPro" id="IPR052155">
    <property type="entry name" value="Biofilm_reg_signaling"/>
</dbReference>
<evidence type="ECO:0000259" key="5">
    <source>
        <dbReference type="PROSITE" id="PS50887"/>
    </source>
</evidence>
<dbReference type="Gene3D" id="3.30.450.20">
    <property type="entry name" value="PAS domain"/>
    <property type="match status" value="1"/>
</dbReference>
<dbReference type="SUPFAM" id="SSF141868">
    <property type="entry name" value="EAL domain-like"/>
    <property type="match status" value="1"/>
</dbReference>
<dbReference type="InterPro" id="IPR000014">
    <property type="entry name" value="PAS"/>
</dbReference>
<dbReference type="InterPro" id="IPR000160">
    <property type="entry name" value="GGDEF_dom"/>
</dbReference>
<comment type="caution">
    <text evidence="6">The sequence shown here is derived from an EMBL/GenBank/DDBJ whole genome shotgun (WGS) entry which is preliminary data.</text>
</comment>
<feature type="domain" description="PAS" evidence="2">
    <location>
        <begin position="164"/>
        <end position="228"/>
    </location>
</feature>
<evidence type="ECO:0000256" key="1">
    <source>
        <dbReference type="SAM" id="Phobius"/>
    </source>
</evidence>
<organism evidence="6 7">
    <name type="scientific">Clostridium brassicae</name>
    <dbReference type="NCBI Taxonomy" id="2999072"/>
    <lineage>
        <taxon>Bacteria</taxon>
        <taxon>Bacillati</taxon>
        <taxon>Bacillota</taxon>
        <taxon>Clostridia</taxon>
        <taxon>Eubacteriales</taxon>
        <taxon>Clostridiaceae</taxon>
        <taxon>Clostridium</taxon>
    </lineage>
</organism>
<keyword evidence="7" id="KW-1185">Reference proteome</keyword>
<dbReference type="Gene3D" id="3.30.70.270">
    <property type="match status" value="1"/>
</dbReference>
<dbReference type="CDD" id="cd00130">
    <property type="entry name" value="PAS"/>
    <property type="match status" value="1"/>
</dbReference>
<dbReference type="InterPro" id="IPR043128">
    <property type="entry name" value="Rev_trsase/Diguanyl_cyclase"/>
</dbReference>
<dbReference type="InterPro" id="IPR029787">
    <property type="entry name" value="Nucleotide_cyclase"/>
</dbReference>
<dbReference type="SUPFAM" id="SSF55073">
    <property type="entry name" value="Nucleotide cyclase"/>
    <property type="match status" value="1"/>
</dbReference>
<dbReference type="NCBIfam" id="TIGR00254">
    <property type="entry name" value="GGDEF"/>
    <property type="match status" value="1"/>
</dbReference>
<evidence type="ECO:0000259" key="2">
    <source>
        <dbReference type="PROSITE" id="PS50112"/>
    </source>
</evidence>
<dbReference type="EMBL" id="JAPQFJ010000002">
    <property type="protein sequence ID" value="MCY6957454.1"/>
    <property type="molecule type" value="Genomic_DNA"/>
</dbReference>
<dbReference type="Pfam" id="PF00563">
    <property type="entry name" value="EAL"/>
    <property type="match status" value="1"/>
</dbReference>
<dbReference type="InterPro" id="IPR035965">
    <property type="entry name" value="PAS-like_dom_sf"/>
</dbReference>
<dbReference type="Gene3D" id="3.20.20.450">
    <property type="entry name" value="EAL domain"/>
    <property type="match status" value="1"/>
</dbReference>
<keyword evidence="1" id="KW-0812">Transmembrane</keyword>
<accession>A0ABT4D8U4</accession>
<keyword evidence="1" id="KW-0472">Membrane</keyword>
<dbReference type="InterPro" id="IPR035919">
    <property type="entry name" value="EAL_sf"/>
</dbReference>
<feature type="domain" description="EAL" evidence="4">
    <location>
        <begin position="457"/>
        <end position="711"/>
    </location>
</feature>
<keyword evidence="1" id="KW-1133">Transmembrane helix</keyword>
<dbReference type="PROSITE" id="PS50883">
    <property type="entry name" value="EAL"/>
    <property type="match status" value="1"/>
</dbReference>
<feature type="transmembrane region" description="Helical" evidence="1">
    <location>
        <begin position="73"/>
        <end position="92"/>
    </location>
</feature>
<dbReference type="PANTHER" id="PTHR44757:SF2">
    <property type="entry name" value="BIOFILM ARCHITECTURE MAINTENANCE PROTEIN MBAA"/>
    <property type="match status" value="1"/>
</dbReference>
<sequence>MLNLLRRFLGNENKRFTSLDLNLIRLRKKINPQKEALKIAIIYSLISIIWVILSDEALSHTINNPQIYKYMNMFKGCIYILITVTVIYSLIYRKMMLLKNALDRVHTAYKELSIAYDKTAAVEDELRLKFKELEEHRNALIESNKKQVIIQEKLRREKILSDNVINDVSIIIAIWNADGTIKRLNPYGETVSGYKCEELIGENWLERLIPKQNKVYMSTVFEKVSKGEILRNHESQLIRKDGKPVNIIWNSNVLHEENSQVKEIISFGTDITEFRKMEEKLNSLAYYDVLTKLPNRFMFQKKMGILLKEKQNKLSKFALIFMDIDNFKYINDTLGHLSGDKLLKNIANILMENIIPPNFISRLGGDEFAIVIDNVEDNEDISIKIKALIKNLRKPWIIEEQEFFISFSMGIAVYPQDGKDLITLLKKADTAMFNIKEKGKDNYCFYSDNMEEKTLEHINMLNELRRAIDKKEFTLYYQPQINLTTGKIIGVEALIRWIHPKRGFIPPIEFISIAEQTGYIHNIEEWVFKTAFKQKKEWDEKGYSNINMSINMSGETLARNNVVSDIKKILVDNNMNCTNLQIEITETSFMKKLDVAIKNIEYIRNMGIKVSLDDFGTGYSSLTYLKKLPIDIVKIDRQFIKGIINQHEEEIIVQSIIQLVHGLNMEVVAEGIETEEQLEFLKKYKCDIGQGYLFSKPLPPDEIEKIIEDDYKVSRETGI</sequence>
<reference evidence="6" key="1">
    <citation type="submission" date="2022-12" db="EMBL/GenBank/DDBJ databases">
        <title>Clostridium sp. nov., isolated from industrial wastewater.</title>
        <authorList>
            <person name="Jiayan W."/>
        </authorList>
    </citation>
    <scope>NUCLEOTIDE SEQUENCE</scope>
    <source>
        <strain evidence="6">ZC22-4</strain>
    </source>
</reference>
<dbReference type="Pfam" id="PF13426">
    <property type="entry name" value="PAS_9"/>
    <property type="match status" value="1"/>
</dbReference>
<feature type="domain" description="PAC" evidence="3">
    <location>
        <begin position="231"/>
        <end position="283"/>
    </location>
</feature>
<dbReference type="PROSITE" id="PS50887">
    <property type="entry name" value="GGDEF"/>
    <property type="match status" value="1"/>
</dbReference>
<protein>
    <submittedName>
        <fullName evidence="6">EAL domain-containing protein</fullName>
    </submittedName>
</protein>
<evidence type="ECO:0000313" key="7">
    <source>
        <dbReference type="Proteomes" id="UP001144612"/>
    </source>
</evidence>
<dbReference type="Proteomes" id="UP001144612">
    <property type="component" value="Unassembled WGS sequence"/>
</dbReference>
<proteinExistence type="predicted"/>
<dbReference type="PANTHER" id="PTHR44757">
    <property type="entry name" value="DIGUANYLATE CYCLASE DGCP"/>
    <property type="match status" value="1"/>
</dbReference>
<dbReference type="SMART" id="SM00052">
    <property type="entry name" value="EAL"/>
    <property type="match status" value="1"/>
</dbReference>
<dbReference type="RefSeq" id="WP_268059828.1">
    <property type="nucleotide sequence ID" value="NZ_JAPQFJ010000002.1"/>
</dbReference>
<gene>
    <name evidence="6" type="ORF">OW729_02410</name>
</gene>
<dbReference type="CDD" id="cd01948">
    <property type="entry name" value="EAL"/>
    <property type="match status" value="1"/>
</dbReference>
<dbReference type="SMART" id="SM00267">
    <property type="entry name" value="GGDEF"/>
    <property type="match status" value="1"/>
</dbReference>
<feature type="domain" description="GGDEF" evidence="5">
    <location>
        <begin position="315"/>
        <end position="448"/>
    </location>
</feature>
<evidence type="ECO:0000313" key="6">
    <source>
        <dbReference type="EMBL" id="MCY6957454.1"/>
    </source>
</evidence>
<name>A0ABT4D8U4_9CLOT</name>
<dbReference type="NCBIfam" id="TIGR00229">
    <property type="entry name" value="sensory_box"/>
    <property type="match status" value="1"/>
</dbReference>